<feature type="signal peptide" evidence="1">
    <location>
        <begin position="1"/>
        <end position="33"/>
    </location>
</feature>
<comment type="caution">
    <text evidence="3">The sequence shown here is derived from an EMBL/GenBank/DDBJ whole genome shotgun (WGS) entry which is preliminary data.</text>
</comment>
<protein>
    <submittedName>
        <fullName evidence="3">DUF4157 domain-containing protein</fullName>
    </submittedName>
</protein>
<organism evidence="3 4">
    <name type="scientific">Vineibacter terrae</name>
    <dbReference type="NCBI Taxonomy" id="2586908"/>
    <lineage>
        <taxon>Bacteria</taxon>
        <taxon>Pseudomonadati</taxon>
        <taxon>Pseudomonadota</taxon>
        <taxon>Alphaproteobacteria</taxon>
        <taxon>Hyphomicrobiales</taxon>
        <taxon>Vineibacter</taxon>
    </lineage>
</organism>
<dbReference type="EMBL" id="VDUZ01000052">
    <property type="protein sequence ID" value="TXL70886.1"/>
    <property type="molecule type" value="Genomic_DNA"/>
</dbReference>
<keyword evidence="4" id="KW-1185">Reference proteome</keyword>
<dbReference type="Proteomes" id="UP000321638">
    <property type="component" value="Unassembled WGS sequence"/>
</dbReference>
<dbReference type="InterPro" id="IPR009380">
    <property type="entry name" value="DUF1036"/>
</dbReference>
<keyword evidence="1" id="KW-0732">Signal</keyword>
<reference evidence="3 4" key="1">
    <citation type="submission" date="2019-06" db="EMBL/GenBank/DDBJ databases">
        <title>New taxonomy in bacterial strain CC-CFT640, isolated from vineyard.</title>
        <authorList>
            <person name="Lin S.-Y."/>
            <person name="Tsai C.-F."/>
            <person name="Young C.-C."/>
        </authorList>
    </citation>
    <scope>NUCLEOTIDE SEQUENCE [LARGE SCALE GENOMIC DNA]</scope>
    <source>
        <strain evidence="3 4">CC-CFT640</strain>
    </source>
</reference>
<evidence type="ECO:0000259" key="2">
    <source>
        <dbReference type="Pfam" id="PF13699"/>
    </source>
</evidence>
<proteinExistence type="predicted"/>
<dbReference type="Pfam" id="PF13699">
    <property type="entry name" value="eCIS_core"/>
    <property type="match status" value="1"/>
</dbReference>
<dbReference type="AlphaFoldDB" id="A0A5C8PAR0"/>
<dbReference type="OrthoDB" id="9806840at2"/>
<gene>
    <name evidence="3" type="ORF">FHP25_32735</name>
</gene>
<name>A0A5C8PAR0_9HYPH</name>
<accession>A0A5C8PAR0</accession>
<evidence type="ECO:0000256" key="1">
    <source>
        <dbReference type="SAM" id="SignalP"/>
    </source>
</evidence>
<sequence>MMVGTIGGFMVTKSTLSIAALLALLLASFTSEAFGCDPNESCRRCLVSMFGKCKVRGNDPVCEARKIACRGVPPIVDEGPWRSGGPGLGPLSHEDVKRCLERPGDCPQTIISNALFHQLRMIVNHYLDYLYRQAEGRYQELPEEMVTGVGRYYPEIDLRKVRFAVDINTGHGQAITIGYRIFFPRKIDLDDRNDVLLMLHELEHVVQYERRGGIRPFLAEYIAKIPTKIIERRRFNIHDDLDIERAANAKADRVITAYYGWNFKFSNACNKPIDAAIRYLTTNDEWVTVGYWRADPGQSFLLADDDKPLRTRNGIYYVHAHEVDGERYWGSERRYVVEVDNETRNFSKFEFEATRIGFFTLRFTCDN</sequence>
<evidence type="ECO:0000313" key="4">
    <source>
        <dbReference type="Proteomes" id="UP000321638"/>
    </source>
</evidence>
<feature type="domain" description="eCIS core" evidence="2">
    <location>
        <begin position="157"/>
        <end position="210"/>
    </location>
</feature>
<dbReference type="Pfam" id="PF06282">
    <property type="entry name" value="DUF1036"/>
    <property type="match status" value="1"/>
</dbReference>
<feature type="chain" id="PRO_5022982951" evidence="1">
    <location>
        <begin position="34"/>
        <end position="367"/>
    </location>
</feature>
<dbReference type="InterPro" id="IPR025295">
    <property type="entry name" value="eCIS_core_dom"/>
</dbReference>
<evidence type="ECO:0000313" key="3">
    <source>
        <dbReference type="EMBL" id="TXL70886.1"/>
    </source>
</evidence>